<proteinExistence type="predicted"/>
<sequence length="114" mass="13326">MKKCLKLESDPIDSALGDLKSLVEEVEALDLKRQQFQKQIKMYTEPSHIECDTLYLEYMNEVRIHDEAHMSKSNKENLTPEDDPSERLRQLNQAIDELTQENFELQKKLGSSRS</sequence>
<gene>
    <name evidence="1" type="ORF">DSO57_1023972</name>
</gene>
<accession>A0ACC2S4U6</accession>
<organism evidence="1 2">
    <name type="scientific">Entomophthora muscae</name>
    <dbReference type="NCBI Taxonomy" id="34485"/>
    <lineage>
        <taxon>Eukaryota</taxon>
        <taxon>Fungi</taxon>
        <taxon>Fungi incertae sedis</taxon>
        <taxon>Zoopagomycota</taxon>
        <taxon>Entomophthoromycotina</taxon>
        <taxon>Entomophthoromycetes</taxon>
        <taxon>Entomophthorales</taxon>
        <taxon>Entomophthoraceae</taxon>
        <taxon>Entomophthora</taxon>
    </lineage>
</organism>
<keyword evidence="2" id="KW-1185">Reference proteome</keyword>
<dbReference type="EMBL" id="QTSX02005807">
    <property type="protein sequence ID" value="KAJ9057311.1"/>
    <property type="molecule type" value="Genomic_DNA"/>
</dbReference>
<name>A0ACC2S4U6_9FUNG</name>
<reference evidence="1" key="1">
    <citation type="submission" date="2022-04" db="EMBL/GenBank/DDBJ databases">
        <title>Genome of the entomopathogenic fungus Entomophthora muscae.</title>
        <authorList>
            <person name="Elya C."/>
            <person name="Lovett B.R."/>
            <person name="Lee E."/>
            <person name="Macias A.M."/>
            <person name="Hajek A.E."/>
            <person name="De Bivort B.L."/>
            <person name="Kasson M.T."/>
            <person name="De Fine Licht H.H."/>
            <person name="Stajich J.E."/>
        </authorList>
    </citation>
    <scope>NUCLEOTIDE SEQUENCE</scope>
    <source>
        <strain evidence="1">Berkeley</strain>
    </source>
</reference>
<protein>
    <submittedName>
        <fullName evidence="1">Uncharacterized protein</fullName>
    </submittedName>
</protein>
<evidence type="ECO:0000313" key="2">
    <source>
        <dbReference type="Proteomes" id="UP001165960"/>
    </source>
</evidence>
<dbReference type="Proteomes" id="UP001165960">
    <property type="component" value="Unassembled WGS sequence"/>
</dbReference>
<evidence type="ECO:0000313" key="1">
    <source>
        <dbReference type="EMBL" id="KAJ9057311.1"/>
    </source>
</evidence>
<comment type="caution">
    <text evidence="1">The sequence shown here is derived from an EMBL/GenBank/DDBJ whole genome shotgun (WGS) entry which is preliminary data.</text>
</comment>